<gene>
    <name evidence="3" type="ORF">GA0070616_0047</name>
</gene>
<organism evidence="3 4">
    <name type="scientific">Micromonospora nigra</name>
    <dbReference type="NCBI Taxonomy" id="145857"/>
    <lineage>
        <taxon>Bacteria</taxon>
        <taxon>Bacillati</taxon>
        <taxon>Actinomycetota</taxon>
        <taxon>Actinomycetes</taxon>
        <taxon>Micromonosporales</taxon>
        <taxon>Micromonosporaceae</taxon>
        <taxon>Micromonospora</taxon>
    </lineage>
</organism>
<dbReference type="EMBL" id="FMHT01000002">
    <property type="protein sequence ID" value="SCL12871.1"/>
    <property type="molecule type" value="Genomic_DNA"/>
</dbReference>
<evidence type="ECO:0000259" key="2">
    <source>
        <dbReference type="PROSITE" id="PS51740"/>
    </source>
</evidence>
<evidence type="ECO:0000313" key="4">
    <source>
        <dbReference type="Proteomes" id="UP000199699"/>
    </source>
</evidence>
<keyword evidence="1" id="KW-0238">DNA-binding</keyword>
<dbReference type="InterPro" id="IPR007159">
    <property type="entry name" value="SpoVT-AbrB_dom"/>
</dbReference>
<dbReference type="AlphaFoldDB" id="A0A1C6R791"/>
<accession>A0A1C6R791</accession>
<dbReference type="PROSITE" id="PS51740">
    <property type="entry name" value="SPOVT_ABRB"/>
    <property type="match status" value="1"/>
</dbReference>
<name>A0A1C6R791_9ACTN</name>
<keyword evidence="4" id="KW-1185">Reference proteome</keyword>
<sequence>MKLVASTGTVARPSTVDYRRRFTLPTTLADAAGITPGPVVVLRGERPGELLVTTPGAALARVRAALAATVAAHGVHGSLRAALVDGLGRAAHGPAAGVPVDLPAEGWIVCDAAPLVALLDGDPDAEALVPLLPRTVITDAAENDLFMVLLAAGLAAADTIGGQIDGHEQVMDVLTALGLRTAGLDTEWAPVRTREFALRTADAGLTDAERATIALAAHLGVPALLGRPVGELPGAAGGVSLVDYRDLAPTPATDTPAVVTPA</sequence>
<dbReference type="GO" id="GO:0003677">
    <property type="term" value="F:DNA binding"/>
    <property type="evidence" value="ECO:0007669"/>
    <property type="project" value="UniProtKB-UniRule"/>
</dbReference>
<protein>
    <recommendedName>
        <fullName evidence="2">SpoVT-AbrB domain-containing protein</fullName>
    </recommendedName>
</protein>
<dbReference type="RefSeq" id="WP_091074638.1">
    <property type="nucleotide sequence ID" value="NZ_FMHT01000002.1"/>
</dbReference>
<dbReference type="Proteomes" id="UP000199699">
    <property type="component" value="Unassembled WGS sequence"/>
</dbReference>
<proteinExistence type="predicted"/>
<dbReference type="STRING" id="145857.GA0070616_0047"/>
<evidence type="ECO:0000313" key="3">
    <source>
        <dbReference type="EMBL" id="SCL12871.1"/>
    </source>
</evidence>
<feature type="domain" description="SpoVT-AbrB" evidence="2">
    <location>
        <begin position="11"/>
        <end position="57"/>
    </location>
</feature>
<reference evidence="3 4" key="1">
    <citation type="submission" date="2016-06" db="EMBL/GenBank/DDBJ databases">
        <authorList>
            <person name="Kjaerup R.B."/>
            <person name="Dalgaard T.S."/>
            <person name="Juul-Madsen H.R."/>
        </authorList>
    </citation>
    <scope>NUCLEOTIDE SEQUENCE [LARGE SCALE GENOMIC DNA]</scope>
    <source>
        <strain evidence="3 4">DSM 43818</strain>
    </source>
</reference>
<evidence type="ECO:0000256" key="1">
    <source>
        <dbReference type="PROSITE-ProRule" id="PRU01076"/>
    </source>
</evidence>
<dbReference type="OrthoDB" id="128186at2"/>